<dbReference type="Pfam" id="PF00400">
    <property type="entry name" value="WD40"/>
    <property type="match status" value="11"/>
</dbReference>
<comment type="caution">
    <text evidence="4">The sequence shown here is derived from an EMBL/GenBank/DDBJ whole genome shotgun (WGS) entry which is preliminary data.</text>
</comment>
<dbReference type="InterPro" id="IPR020472">
    <property type="entry name" value="WD40_PAC1"/>
</dbReference>
<feature type="repeat" description="WD" evidence="3">
    <location>
        <begin position="842"/>
        <end position="883"/>
    </location>
</feature>
<dbReference type="PROSITE" id="PS00678">
    <property type="entry name" value="WD_REPEATS_1"/>
    <property type="match status" value="7"/>
</dbReference>
<feature type="repeat" description="WD" evidence="3">
    <location>
        <begin position="513"/>
        <end position="536"/>
    </location>
</feature>
<dbReference type="SMART" id="SM00320">
    <property type="entry name" value="WD40"/>
    <property type="match status" value="14"/>
</dbReference>
<dbReference type="InterPro" id="IPR011047">
    <property type="entry name" value="Quinoprotein_ADH-like_sf"/>
</dbReference>
<dbReference type="InterPro" id="IPR036322">
    <property type="entry name" value="WD40_repeat_dom_sf"/>
</dbReference>
<feature type="repeat" description="WD" evidence="3">
    <location>
        <begin position="799"/>
        <end position="840"/>
    </location>
</feature>
<reference evidence="4 5" key="1">
    <citation type="submission" date="2019-10" db="EMBL/GenBank/DDBJ databases">
        <title>Whole genome shotgun sequence of Acrocarpospora pleiomorpha NBRC 16267.</title>
        <authorList>
            <person name="Ichikawa N."/>
            <person name="Kimura A."/>
            <person name="Kitahashi Y."/>
            <person name="Komaki H."/>
            <person name="Oguchi A."/>
        </authorList>
    </citation>
    <scope>NUCLEOTIDE SEQUENCE [LARGE SCALE GENOMIC DNA]</scope>
    <source>
        <strain evidence="4 5">NBRC 16267</strain>
    </source>
</reference>
<dbReference type="Gene3D" id="2.130.10.10">
    <property type="entry name" value="YVTN repeat-like/Quinoprotein amine dehydrogenase"/>
    <property type="match status" value="5"/>
</dbReference>
<feature type="repeat" description="WD" evidence="3">
    <location>
        <begin position="983"/>
        <end position="1014"/>
    </location>
</feature>
<gene>
    <name evidence="4" type="ORF">Aple_024870</name>
</gene>
<evidence type="ECO:0000256" key="2">
    <source>
        <dbReference type="ARBA" id="ARBA00022737"/>
    </source>
</evidence>
<protein>
    <submittedName>
        <fullName evidence="4">Uncharacterized protein</fullName>
    </submittedName>
</protein>
<dbReference type="AlphaFoldDB" id="A0A5M3XIT1"/>
<feature type="repeat" description="WD" evidence="3">
    <location>
        <begin position="546"/>
        <end position="579"/>
    </location>
</feature>
<evidence type="ECO:0000313" key="4">
    <source>
        <dbReference type="EMBL" id="GES19591.1"/>
    </source>
</evidence>
<dbReference type="PRINTS" id="PR00320">
    <property type="entry name" value="GPROTEINBRPT"/>
</dbReference>
<dbReference type="PROSITE" id="PS50082">
    <property type="entry name" value="WD_REPEATS_2"/>
    <property type="match status" value="12"/>
</dbReference>
<dbReference type="OrthoDB" id="414967at2"/>
<dbReference type="PROSITE" id="PS50294">
    <property type="entry name" value="WD_REPEATS_REGION"/>
    <property type="match status" value="11"/>
</dbReference>
<organism evidence="4 5">
    <name type="scientific">Acrocarpospora pleiomorpha</name>
    <dbReference type="NCBI Taxonomy" id="90975"/>
    <lineage>
        <taxon>Bacteria</taxon>
        <taxon>Bacillati</taxon>
        <taxon>Actinomycetota</taxon>
        <taxon>Actinomycetes</taxon>
        <taxon>Streptosporangiales</taxon>
        <taxon>Streptosporangiaceae</taxon>
        <taxon>Acrocarpospora</taxon>
    </lineage>
</organism>
<feature type="repeat" description="WD" evidence="3">
    <location>
        <begin position="937"/>
        <end position="971"/>
    </location>
</feature>
<feature type="repeat" description="WD" evidence="3">
    <location>
        <begin position="756"/>
        <end position="788"/>
    </location>
</feature>
<evidence type="ECO:0000256" key="1">
    <source>
        <dbReference type="ARBA" id="ARBA00022574"/>
    </source>
</evidence>
<sequence>MSTDDPARGLLYGDVPVTPGQIERICADLVGPAQPLAGLIRELVAAGDVHALRLLHQENTPLHVLLDELLPADYPISDENLIRRLGPPFTDGSSSAVHAVRSAAGLARSLLEENPDDGYLRASLQWCMAAHTSPLTLDWAEPEDHQGLSRQLATLSAFVNDDRRCAGTALTVAVTLRFLTGFSPRKGPSASLNVLFNLGSRGLKARLTGTLIPSWPPGLVPDPRRMTLFTADQDFQLALTRAWAQAGKAVTGTVIWSIEAEDGPIGTVVGESLGAAFAVMIDELRRRHRPFYRNPAVFRLVGTNAVVGRIDDWGNLQSVEGYAQKLEAVGGNARVIVPTVDEQKANEAGRDVLIVPAPNWAIAANKARRPDFRPIAQWAVAPLVVVLIIAGLAVLNRQQAVGAHQQEVMSRQTSQRSDELLERDPVLSGLLSAAAWRFAPTDEARYGMLAATATAAETVLQWHPLIVHGVAYSPDGSTLASIGGGSAIQLWDAATRRVIGSRSDTDRFSAYGLAFSPRGDLLATSDDRGSIRLWTVPGLTAIGGPLNHGSSTVPLVAFDRGGATLVTAGRDGAVRTWDVAARRPSGKPFTIPRGSSAVALSRDGRTLATTVGESASVQLWDLSTRRRLGAPLSGGRTVEFSGDGKRLAVVGDDGMRVWGVRTRRPIGKVLKGPATAFTQAAFSSDGATLAAAGSDGSIQLWDIATGEPVGNPLRGHTAIVIALAFDPHGGSLASAGADGTSRLWDLSLFRPAGKPLSRHAGLVAEVVFSPDGAILASGSWDGTARLWDTATRLPVGDPLNGHDGQINTVAFSPDGRTLVTAGNDRTIRRWDVATQRPIGPPIMAHLGAVLDVTFSPDGHLLASSGDDGATRLWDAATGRAIRSPLLGHWGPVNYVNAVAFSPDGRTLATAGVDITVRLWDAATGQPVGDPLEGGYAINNVDFSPEGEVLAAAQDDGTVQLWDPATHETVGDPIGVPGSSLWGLAFSPDGTILATGAGDGSARLWDVATRRPLGGPLRGHGKGFTDVTFSPDGTILASAGEDGRVLLWNVAMPKDPFRAVCAIAGRSLTREEWRRYVPGEPFGEVCP</sequence>
<dbReference type="InterPro" id="IPR001680">
    <property type="entry name" value="WD40_rpt"/>
</dbReference>
<feature type="repeat" description="WD" evidence="3">
    <location>
        <begin position="713"/>
        <end position="747"/>
    </location>
</feature>
<dbReference type="InterPro" id="IPR015943">
    <property type="entry name" value="WD40/YVTN_repeat-like_dom_sf"/>
</dbReference>
<keyword evidence="2" id="KW-0677">Repeat</keyword>
<dbReference type="SUPFAM" id="SSF50998">
    <property type="entry name" value="Quinoprotein alcohol dehydrogenase-like"/>
    <property type="match status" value="1"/>
</dbReference>
<feature type="repeat" description="WD" evidence="3">
    <location>
        <begin position="670"/>
        <end position="711"/>
    </location>
</feature>
<dbReference type="PANTHER" id="PTHR22847:SF637">
    <property type="entry name" value="WD REPEAT DOMAIN 5B"/>
    <property type="match status" value="1"/>
</dbReference>
<dbReference type="RefSeq" id="WP_155344666.1">
    <property type="nucleotide sequence ID" value="NZ_BAAAHM010000022.1"/>
</dbReference>
<dbReference type="InterPro" id="IPR019775">
    <property type="entry name" value="WD40_repeat_CS"/>
</dbReference>
<evidence type="ECO:0000256" key="3">
    <source>
        <dbReference type="PROSITE-ProRule" id="PRU00221"/>
    </source>
</evidence>
<dbReference type="EMBL" id="BLAF01000012">
    <property type="protein sequence ID" value="GES19591.1"/>
    <property type="molecule type" value="Genomic_DNA"/>
</dbReference>
<feature type="repeat" description="WD" evidence="3">
    <location>
        <begin position="460"/>
        <end position="501"/>
    </location>
</feature>
<keyword evidence="1 3" id="KW-0853">WD repeat</keyword>
<keyword evidence="5" id="KW-1185">Reference proteome</keyword>
<dbReference type="PANTHER" id="PTHR22847">
    <property type="entry name" value="WD40 REPEAT PROTEIN"/>
    <property type="match status" value="1"/>
</dbReference>
<dbReference type="CDD" id="cd00200">
    <property type="entry name" value="WD40"/>
    <property type="match status" value="2"/>
</dbReference>
<dbReference type="SUPFAM" id="SSF50978">
    <property type="entry name" value="WD40 repeat-like"/>
    <property type="match status" value="2"/>
</dbReference>
<proteinExistence type="predicted"/>
<feature type="repeat" description="WD" evidence="3">
    <location>
        <begin position="1016"/>
        <end position="1049"/>
    </location>
</feature>
<dbReference type="Proteomes" id="UP000377595">
    <property type="component" value="Unassembled WGS sequence"/>
</dbReference>
<evidence type="ECO:0000313" key="5">
    <source>
        <dbReference type="Proteomes" id="UP000377595"/>
    </source>
</evidence>
<name>A0A5M3XIT1_9ACTN</name>
<accession>A0A5M3XIT1</accession>
<feature type="repeat" description="WD" evidence="3">
    <location>
        <begin position="895"/>
        <end position="929"/>
    </location>
</feature>